<dbReference type="EMBL" id="NLAX01000002">
    <property type="protein sequence ID" value="PKS13071.1"/>
    <property type="molecule type" value="Genomic_DNA"/>
</dbReference>
<dbReference type="InParanoid" id="A0A2N3NL00"/>
<dbReference type="InterPro" id="IPR036612">
    <property type="entry name" value="KH_dom_type_1_sf"/>
</dbReference>
<evidence type="ECO:0000256" key="3">
    <source>
        <dbReference type="SAM" id="MobiDB-lite"/>
    </source>
</evidence>
<name>A0A2N3NL00_9PEZI</name>
<sequence>MSTQTPDIQSILAALASQRQAPPAGGQAPGQPSVPGAPAYPSSEQQPPAAYPPPPGSTPYGAPPGYPIPQPAASGNMDLSAIRPVNSGTVSIAEAIAKAKSYAAEAGVASYDRPVYSPHNGRGDGRDSRDGRDYRRRSRSKSPASRRDNYRDNYTAYRDERREERSRDYGHPGGRYSPDGRGRGGQYRDSNGRDRDRSPPRGGDDNSETIQIEGNLVGLIIGRQGENLRRIEGETGCRVQFLGTADNSTLRQCKITGPRARRADVKEAIDRIIRDTGVNSSRGGPSERPPVNDQRGGAAALREGEDHMQIMVPDPTVGLIIGRGGETIRDLQERSGCHINIVGESKSINGLRPVNLIGSLEAAQKAKDLIMEIVDSDSRGEGAAGAAAATGKRNFGGQSESHSYEHQSRPAPPHRGGDGGMGSDKIQEIIRVPSDAVGMIIGKRGDTIREIQNVTGCKINVSQSSGEGETEREIALIGSQDSINRAKRAIDEKIEAVRMKGSGPSGGGRGGGRGGDHGGYGQHSAALPNSASQSNPPPQQAATDGSDPYAQYGGYNNYLALWYSQWIGAAGAGAQPPGDAPQPPSGAQ</sequence>
<protein>
    <recommendedName>
        <fullName evidence="4">K Homology domain-containing protein</fullName>
    </recommendedName>
</protein>
<feature type="region of interest" description="Disordered" evidence="3">
    <location>
        <begin position="275"/>
        <end position="297"/>
    </location>
</feature>
<feature type="compositionally biased region" description="Basic and acidic residues" evidence="3">
    <location>
        <begin position="145"/>
        <end position="170"/>
    </location>
</feature>
<evidence type="ECO:0000256" key="2">
    <source>
        <dbReference type="PROSITE-ProRule" id="PRU00117"/>
    </source>
</evidence>
<dbReference type="OrthoDB" id="5204190at2759"/>
<dbReference type="VEuPathDB" id="FungiDB:jhhlp_000412"/>
<dbReference type="SUPFAM" id="SSF54791">
    <property type="entry name" value="Eukaryotic type KH-domain (KH-domain type I)"/>
    <property type="match status" value="3"/>
</dbReference>
<dbReference type="Gene3D" id="3.30.1370.10">
    <property type="entry name" value="K Homology domain, type 1"/>
    <property type="match status" value="3"/>
</dbReference>
<feature type="region of interest" description="Disordered" evidence="3">
    <location>
        <begin position="382"/>
        <end position="424"/>
    </location>
</feature>
<evidence type="ECO:0000256" key="1">
    <source>
        <dbReference type="ARBA" id="ARBA00022737"/>
    </source>
</evidence>
<feature type="compositionally biased region" description="Basic and acidic residues" evidence="3">
    <location>
        <begin position="190"/>
        <end position="204"/>
    </location>
</feature>
<dbReference type="Pfam" id="PF00013">
    <property type="entry name" value="KH_1"/>
    <property type="match status" value="3"/>
</dbReference>
<feature type="region of interest" description="Disordered" evidence="3">
    <location>
        <begin position="496"/>
        <end position="549"/>
    </location>
</feature>
<comment type="caution">
    <text evidence="5">The sequence shown here is derived from an EMBL/GenBank/DDBJ whole genome shotgun (WGS) entry which is preliminary data.</text>
</comment>
<dbReference type="AlphaFoldDB" id="A0A2N3NL00"/>
<dbReference type="InterPro" id="IPR004088">
    <property type="entry name" value="KH_dom_type_1"/>
</dbReference>
<feature type="compositionally biased region" description="Gly residues" evidence="3">
    <location>
        <begin position="503"/>
        <end position="521"/>
    </location>
</feature>
<evidence type="ECO:0000259" key="4">
    <source>
        <dbReference type="SMART" id="SM00322"/>
    </source>
</evidence>
<dbReference type="InterPro" id="IPR004087">
    <property type="entry name" value="KH_dom"/>
</dbReference>
<feature type="compositionally biased region" description="Low complexity" evidence="3">
    <location>
        <begin position="524"/>
        <end position="534"/>
    </location>
</feature>
<dbReference type="STRING" id="41688.A0A2N3NL00"/>
<dbReference type="SMART" id="SM00322">
    <property type="entry name" value="KH"/>
    <property type="match status" value="3"/>
</dbReference>
<feature type="region of interest" description="Disordered" evidence="3">
    <location>
        <begin position="1"/>
        <end position="80"/>
    </location>
</feature>
<accession>A0A2N3NL00</accession>
<feature type="domain" description="K Homology" evidence="4">
    <location>
        <begin position="304"/>
        <end position="375"/>
    </location>
</feature>
<keyword evidence="1" id="KW-0677">Repeat</keyword>
<dbReference type="GO" id="GO:0003723">
    <property type="term" value="F:RNA binding"/>
    <property type="evidence" value="ECO:0007669"/>
    <property type="project" value="UniProtKB-UniRule"/>
</dbReference>
<dbReference type="CDD" id="cd00105">
    <property type="entry name" value="KH-I"/>
    <property type="match status" value="1"/>
</dbReference>
<feature type="compositionally biased region" description="Basic and acidic residues" evidence="3">
    <location>
        <begin position="121"/>
        <end position="133"/>
    </location>
</feature>
<feature type="compositionally biased region" description="Low complexity" evidence="3">
    <location>
        <begin position="16"/>
        <end position="39"/>
    </location>
</feature>
<reference evidence="5 6" key="1">
    <citation type="journal article" date="2017" name="G3 (Bethesda)">
        <title>First Draft Genome Sequence of the Pathogenic Fungus Lomentospora prolificans (Formerly Scedosporium prolificans).</title>
        <authorList>
            <person name="Luo R."/>
            <person name="Zimin A."/>
            <person name="Workman R."/>
            <person name="Fan Y."/>
            <person name="Pertea G."/>
            <person name="Grossman N."/>
            <person name="Wear M.P."/>
            <person name="Jia B."/>
            <person name="Miller H."/>
            <person name="Casadevall A."/>
            <person name="Timp W."/>
            <person name="Zhang S.X."/>
            <person name="Salzberg S.L."/>
        </authorList>
    </citation>
    <scope>NUCLEOTIDE SEQUENCE [LARGE SCALE GENOMIC DNA]</scope>
    <source>
        <strain evidence="5 6">JHH-5317</strain>
    </source>
</reference>
<dbReference type="PANTHER" id="PTHR10288">
    <property type="entry name" value="KH DOMAIN CONTAINING RNA BINDING PROTEIN"/>
    <property type="match status" value="1"/>
</dbReference>
<gene>
    <name evidence="5" type="ORF">jhhlp_000412</name>
</gene>
<feature type="domain" description="K Homology" evidence="4">
    <location>
        <begin position="204"/>
        <end position="274"/>
    </location>
</feature>
<keyword evidence="2" id="KW-0694">RNA-binding</keyword>
<feature type="region of interest" description="Disordered" evidence="3">
    <location>
        <begin position="101"/>
        <end position="210"/>
    </location>
</feature>
<feature type="domain" description="K Homology" evidence="4">
    <location>
        <begin position="424"/>
        <end position="495"/>
    </location>
</feature>
<dbReference type="Proteomes" id="UP000233524">
    <property type="component" value="Unassembled WGS sequence"/>
</dbReference>
<evidence type="ECO:0000313" key="6">
    <source>
        <dbReference type="Proteomes" id="UP000233524"/>
    </source>
</evidence>
<evidence type="ECO:0000313" key="5">
    <source>
        <dbReference type="EMBL" id="PKS13071.1"/>
    </source>
</evidence>
<feature type="compositionally biased region" description="Pro residues" evidence="3">
    <location>
        <begin position="49"/>
        <end position="70"/>
    </location>
</feature>
<organism evidence="5 6">
    <name type="scientific">Lomentospora prolificans</name>
    <dbReference type="NCBI Taxonomy" id="41688"/>
    <lineage>
        <taxon>Eukaryota</taxon>
        <taxon>Fungi</taxon>
        <taxon>Dikarya</taxon>
        <taxon>Ascomycota</taxon>
        <taxon>Pezizomycotina</taxon>
        <taxon>Sordariomycetes</taxon>
        <taxon>Hypocreomycetidae</taxon>
        <taxon>Microascales</taxon>
        <taxon>Microascaceae</taxon>
        <taxon>Lomentospora</taxon>
    </lineage>
</organism>
<proteinExistence type="predicted"/>
<dbReference type="PROSITE" id="PS50084">
    <property type="entry name" value="KH_TYPE_1"/>
    <property type="match status" value="3"/>
</dbReference>
<keyword evidence="6" id="KW-1185">Reference proteome</keyword>